<evidence type="ECO:0000259" key="1">
    <source>
        <dbReference type="Pfam" id="PF01243"/>
    </source>
</evidence>
<evidence type="ECO:0000313" key="3">
    <source>
        <dbReference type="Proteomes" id="UP001595457"/>
    </source>
</evidence>
<dbReference type="PANTHER" id="PTHR42815:SF2">
    <property type="entry name" value="FAD-BINDING, PUTATIVE (AFU_ORTHOLOGUE AFUA_6G07600)-RELATED"/>
    <property type="match status" value="1"/>
</dbReference>
<dbReference type="InterPro" id="IPR011576">
    <property type="entry name" value="Pyridox_Oxase_N"/>
</dbReference>
<dbReference type="InterPro" id="IPR012349">
    <property type="entry name" value="Split_barrel_FMN-bd"/>
</dbReference>
<proteinExistence type="predicted"/>
<dbReference type="Pfam" id="PF01243">
    <property type="entry name" value="PNPOx_N"/>
    <property type="match status" value="1"/>
</dbReference>
<protein>
    <submittedName>
        <fullName evidence="2">Pyridoxamine 5'-phosphate oxidase family protein</fullName>
    </submittedName>
</protein>
<reference evidence="3" key="1">
    <citation type="journal article" date="2019" name="Int. J. Syst. Evol. Microbiol.">
        <title>The Global Catalogue of Microorganisms (GCM) 10K type strain sequencing project: providing services to taxonomists for standard genome sequencing and annotation.</title>
        <authorList>
            <consortium name="The Broad Institute Genomics Platform"/>
            <consortium name="The Broad Institute Genome Sequencing Center for Infectious Disease"/>
            <person name="Wu L."/>
            <person name="Ma J."/>
        </authorList>
    </citation>
    <scope>NUCLEOTIDE SEQUENCE [LARGE SCALE GENOMIC DNA]</scope>
    <source>
        <strain evidence="3">KCTC 62195</strain>
    </source>
</reference>
<gene>
    <name evidence="2" type="ORF">ACFOJE_05590</name>
</gene>
<comment type="caution">
    <text evidence="2">The sequence shown here is derived from an EMBL/GenBank/DDBJ whole genome shotgun (WGS) entry which is preliminary data.</text>
</comment>
<organism evidence="2 3">
    <name type="scientific">Azotobacter bryophylli</name>
    <dbReference type="NCBI Taxonomy" id="1986537"/>
    <lineage>
        <taxon>Bacteria</taxon>
        <taxon>Pseudomonadati</taxon>
        <taxon>Pseudomonadota</taxon>
        <taxon>Gammaproteobacteria</taxon>
        <taxon>Pseudomonadales</taxon>
        <taxon>Pseudomonadaceae</taxon>
        <taxon>Azotobacter</taxon>
    </lineage>
</organism>
<name>A0ABV7AQZ4_9GAMM</name>
<dbReference type="Gene3D" id="2.30.110.10">
    <property type="entry name" value="Electron Transport, Fmn-binding Protein, Chain A"/>
    <property type="match status" value="1"/>
</dbReference>
<dbReference type="Proteomes" id="UP001595457">
    <property type="component" value="Unassembled WGS sequence"/>
</dbReference>
<sequence length="184" mass="20956">MRAFAEIAFTPSVKAAQTRYASREANLAFERADDRRDRLGEREARFIAARDSFYQATVGENGWPYVQHRGGPPGFLKVLDERTLGYPDFRGNRQYLSVGNLLADGRISLILMDYAARQRLKLWGRARLIHEADAPQLMARLALPDYRAQVERGVLIEIAAIEWNCPQHITPRYSAPRPNQGGER</sequence>
<dbReference type="SUPFAM" id="SSF50475">
    <property type="entry name" value="FMN-binding split barrel"/>
    <property type="match status" value="1"/>
</dbReference>
<feature type="domain" description="Pyridoxamine 5'-phosphate oxidase N-terminal" evidence="1">
    <location>
        <begin position="44"/>
        <end position="149"/>
    </location>
</feature>
<dbReference type="RefSeq" id="WP_377813302.1">
    <property type="nucleotide sequence ID" value="NZ_JBHRSJ010000010.1"/>
</dbReference>
<keyword evidence="3" id="KW-1185">Reference proteome</keyword>
<accession>A0ABV7AQZ4</accession>
<dbReference type="PANTHER" id="PTHR42815">
    <property type="entry name" value="FAD-BINDING, PUTATIVE (AFU_ORTHOLOGUE AFUA_6G07600)-RELATED"/>
    <property type="match status" value="1"/>
</dbReference>
<evidence type="ECO:0000313" key="2">
    <source>
        <dbReference type="EMBL" id="MFC2971687.1"/>
    </source>
</evidence>
<dbReference type="EMBL" id="JBHRSJ010000010">
    <property type="protein sequence ID" value="MFC2971687.1"/>
    <property type="molecule type" value="Genomic_DNA"/>
</dbReference>